<dbReference type="AlphaFoldDB" id="A0A4S8LST2"/>
<evidence type="ECO:0000313" key="2">
    <source>
        <dbReference type="Proteomes" id="UP000297245"/>
    </source>
</evidence>
<reference evidence="1 2" key="1">
    <citation type="journal article" date="2019" name="Nat. Ecol. Evol.">
        <title>Megaphylogeny resolves global patterns of mushroom evolution.</title>
        <authorList>
            <person name="Varga T."/>
            <person name="Krizsan K."/>
            <person name="Foldi C."/>
            <person name="Dima B."/>
            <person name="Sanchez-Garcia M."/>
            <person name="Sanchez-Ramirez S."/>
            <person name="Szollosi G.J."/>
            <person name="Szarkandi J.G."/>
            <person name="Papp V."/>
            <person name="Albert L."/>
            <person name="Andreopoulos W."/>
            <person name="Angelini C."/>
            <person name="Antonin V."/>
            <person name="Barry K.W."/>
            <person name="Bougher N.L."/>
            <person name="Buchanan P."/>
            <person name="Buyck B."/>
            <person name="Bense V."/>
            <person name="Catcheside P."/>
            <person name="Chovatia M."/>
            <person name="Cooper J."/>
            <person name="Damon W."/>
            <person name="Desjardin D."/>
            <person name="Finy P."/>
            <person name="Geml J."/>
            <person name="Haridas S."/>
            <person name="Hughes K."/>
            <person name="Justo A."/>
            <person name="Karasinski D."/>
            <person name="Kautmanova I."/>
            <person name="Kiss B."/>
            <person name="Kocsube S."/>
            <person name="Kotiranta H."/>
            <person name="LaButti K.M."/>
            <person name="Lechner B.E."/>
            <person name="Liimatainen K."/>
            <person name="Lipzen A."/>
            <person name="Lukacs Z."/>
            <person name="Mihaltcheva S."/>
            <person name="Morgado L.N."/>
            <person name="Niskanen T."/>
            <person name="Noordeloos M.E."/>
            <person name="Ohm R.A."/>
            <person name="Ortiz-Santana B."/>
            <person name="Ovrebo C."/>
            <person name="Racz N."/>
            <person name="Riley R."/>
            <person name="Savchenko A."/>
            <person name="Shiryaev A."/>
            <person name="Soop K."/>
            <person name="Spirin V."/>
            <person name="Szebenyi C."/>
            <person name="Tomsovsky M."/>
            <person name="Tulloss R.E."/>
            <person name="Uehling J."/>
            <person name="Grigoriev I.V."/>
            <person name="Vagvolgyi C."/>
            <person name="Papp T."/>
            <person name="Martin F.M."/>
            <person name="Miettinen O."/>
            <person name="Hibbett D.S."/>
            <person name="Nagy L.G."/>
        </authorList>
    </citation>
    <scope>NUCLEOTIDE SEQUENCE [LARGE SCALE GENOMIC DNA]</scope>
    <source>
        <strain evidence="1 2">CBS 962.96</strain>
    </source>
</reference>
<dbReference type="Proteomes" id="UP000297245">
    <property type="component" value="Unassembled WGS sequence"/>
</dbReference>
<dbReference type="EMBL" id="ML179282">
    <property type="protein sequence ID" value="THU92340.1"/>
    <property type="molecule type" value="Genomic_DNA"/>
</dbReference>
<keyword evidence="2" id="KW-1185">Reference proteome</keyword>
<accession>A0A4S8LST2</accession>
<sequence>MDLTTRLRRFRYPIVEFVLEEKLASSHLANPRLISPRNYGHLKSMMFTHYLRQQPFPEKLRALIENGAIPCKRRTGVFFTPRRRVREGHCHRVDPSGYIATTDFDDTAAVVD</sequence>
<evidence type="ECO:0000313" key="1">
    <source>
        <dbReference type="EMBL" id="THU92340.1"/>
    </source>
</evidence>
<name>A0A4S8LST2_DENBC</name>
<organism evidence="1 2">
    <name type="scientific">Dendrothele bispora (strain CBS 962.96)</name>
    <dbReference type="NCBI Taxonomy" id="1314807"/>
    <lineage>
        <taxon>Eukaryota</taxon>
        <taxon>Fungi</taxon>
        <taxon>Dikarya</taxon>
        <taxon>Basidiomycota</taxon>
        <taxon>Agaricomycotina</taxon>
        <taxon>Agaricomycetes</taxon>
        <taxon>Agaricomycetidae</taxon>
        <taxon>Agaricales</taxon>
        <taxon>Agaricales incertae sedis</taxon>
        <taxon>Dendrothele</taxon>
    </lineage>
</organism>
<protein>
    <submittedName>
        <fullName evidence="1">Uncharacterized protein</fullName>
    </submittedName>
</protein>
<gene>
    <name evidence="1" type="ORF">K435DRAFT_862592</name>
</gene>
<proteinExistence type="predicted"/>